<dbReference type="CDD" id="cd04688">
    <property type="entry name" value="NUDIX_Hydrolase"/>
    <property type="match status" value="1"/>
</dbReference>
<evidence type="ECO:0000313" key="4">
    <source>
        <dbReference type="EMBL" id="NVO22762.1"/>
    </source>
</evidence>
<name>A0A850Q405_9RHOB</name>
<dbReference type="InterPro" id="IPR015797">
    <property type="entry name" value="NUDIX_hydrolase-like_dom_sf"/>
</dbReference>
<keyword evidence="2" id="KW-0378">Hydrolase</keyword>
<sequence length="146" mass="16032">MNIWRPQQTIRVKALGLHWRGDRLLVAEVPDDTGAPKGVRPLGGTVEFGESWHDALIREFAEEMGVQARVTGAPQVFENIYTHHGMTGHEVVFAAEVAFDDSGFSDRFTFAEDSGAVANALWIAPLELRQRGIALFPTALGNFLGN</sequence>
<dbReference type="SUPFAM" id="SSF55811">
    <property type="entry name" value="Nudix"/>
    <property type="match status" value="1"/>
</dbReference>
<reference evidence="4 5" key="1">
    <citation type="submission" date="2020-04" db="EMBL/GenBank/DDBJ databases">
        <title>Donghicola sp., a member of the Rhodobacteraceae family isolated from mangrove forest in Thailand.</title>
        <authorList>
            <person name="Charoenyingcharoen P."/>
            <person name="Yukphan P."/>
        </authorList>
    </citation>
    <scope>NUCLEOTIDE SEQUENCE [LARGE SCALE GENOMIC DNA]</scope>
    <source>
        <strain evidence="4 5">B5-SW-15</strain>
    </source>
</reference>
<organism evidence="4 5">
    <name type="scientific">Donghicola mangrovi</name>
    <dbReference type="NCBI Taxonomy" id="2729614"/>
    <lineage>
        <taxon>Bacteria</taxon>
        <taxon>Pseudomonadati</taxon>
        <taxon>Pseudomonadota</taxon>
        <taxon>Alphaproteobacteria</taxon>
        <taxon>Rhodobacterales</taxon>
        <taxon>Roseobacteraceae</taxon>
        <taxon>Donghicola</taxon>
    </lineage>
</organism>
<evidence type="ECO:0000256" key="1">
    <source>
        <dbReference type="ARBA" id="ARBA00001946"/>
    </source>
</evidence>
<feature type="domain" description="Nudix hydrolase" evidence="3">
    <location>
        <begin position="24"/>
        <end position="128"/>
    </location>
</feature>
<comment type="caution">
    <text evidence="4">The sequence shown here is derived from an EMBL/GenBank/DDBJ whole genome shotgun (WGS) entry which is preliminary data.</text>
</comment>
<dbReference type="Proteomes" id="UP000592216">
    <property type="component" value="Unassembled WGS sequence"/>
</dbReference>
<dbReference type="AlphaFoldDB" id="A0A850Q405"/>
<dbReference type="Pfam" id="PF00293">
    <property type="entry name" value="NUDIX"/>
    <property type="match status" value="1"/>
</dbReference>
<evidence type="ECO:0000313" key="5">
    <source>
        <dbReference type="Proteomes" id="UP000592216"/>
    </source>
</evidence>
<accession>A0A850Q405</accession>
<dbReference type="EMBL" id="JABCJE010000002">
    <property type="protein sequence ID" value="NVO22762.1"/>
    <property type="molecule type" value="Genomic_DNA"/>
</dbReference>
<dbReference type="InterPro" id="IPR000086">
    <property type="entry name" value="NUDIX_hydrolase_dom"/>
</dbReference>
<protein>
    <submittedName>
        <fullName evidence="4">NUDIX domain-containing protein</fullName>
    </submittedName>
</protein>
<dbReference type="PROSITE" id="PS00893">
    <property type="entry name" value="NUDIX_BOX"/>
    <property type="match status" value="1"/>
</dbReference>
<evidence type="ECO:0000259" key="3">
    <source>
        <dbReference type="Pfam" id="PF00293"/>
    </source>
</evidence>
<dbReference type="RefSeq" id="WP_177156935.1">
    <property type="nucleotide sequence ID" value="NZ_JABCJE010000002.1"/>
</dbReference>
<dbReference type="InterPro" id="IPR020084">
    <property type="entry name" value="NUDIX_hydrolase_CS"/>
</dbReference>
<evidence type="ECO:0000256" key="2">
    <source>
        <dbReference type="ARBA" id="ARBA00022801"/>
    </source>
</evidence>
<proteinExistence type="predicted"/>
<gene>
    <name evidence="4" type="ORF">HJ536_05265</name>
</gene>
<dbReference type="Gene3D" id="3.90.79.10">
    <property type="entry name" value="Nucleoside Triphosphate Pyrophosphohydrolase"/>
    <property type="match status" value="1"/>
</dbReference>
<dbReference type="GO" id="GO:0016787">
    <property type="term" value="F:hydrolase activity"/>
    <property type="evidence" value="ECO:0007669"/>
    <property type="project" value="UniProtKB-KW"/>
</dbReference>
<comment type="cofactor">
    <cofactor evidence="1">
        <name>Mg(2+)</name>
        <dbReference type="ChEBI" id="CHEBI:18420"/>
    </cofactor>
</comment>